<sequence length="500" mass="55803">MPQLRGSDHQSRSDEFVGAIRGPEFSRIFGVETEYGVSVTENTRPVETGQVAMMMFQPVVTRSRSTNTYLGNGARLYLDVGSHPEYATAETLTPLATLAQDLAGEHIMRRLALDAQRQLREHYGDAAKIHVFKNNTDSSGHSFGCHENYLLRRFVSLRTIERELIPFLVTRQLFSGAGMLGPEGFEMSQRARFLDDAVSSATTRARPMVNTRDEPHANPDQYRRLHVIVGDSNRSQTATWMKLATTHLVLSAIEESVAQDEASPFESCILQDPGLAISQVSKDISGKATIRLSEETTQGGGTTCALDVQRFYLQVAQSFVSRHADTIDDILPDAAQVLELWENALDAIDSHRWRDLSSWVDWAAKLALFQRIDSRYSADEDYARRRSQQIDFEYHDIVNGVTYPSLLHHGAMRTLVDEDAVRTAVHTPPADTRAALRGAFVDKALRSDSLWACDWTHISLSSSNRVEAELIDPFDARPTAEYLAVMKALDRPGVGLSYNA</sequence>
<organism evidence="1 2">
    <name type="scientific">Bifidobacterium crudilactis</name>
    <dbReference type="NCBI Taxonomy" id="327277"/>
    <lineage>
        <taxon>Bacteria</taxon>
        <taxon>Bacillati</taxon>
        <taxon>Actinomycetota</taxon>
        <taxon>Actinomycetes</taxon>
        <taxon>Bifidobacteriales</taxon>
        <taxon>Bifidobacteriaceae</taxon>
        <taxon>Bifidobacterium</taxon>
    </lineage>
</organism>
<dbReference type="InterPro" id="IPR004347">
    <property type="entry name" value="Pup_ligase/deamidase"/>
</dbReference>
<dbReference type="Proteomes" id="UP000767327">
    <property type="component" value="Unassembled WGS sequence"/>
</dbReference>
<keyword evidence="1" id="KW-0436">Ligase</keyword>
<dbReference type="RefSeq" id="WP_273174153.1">
    <property type="nucleotide sequence ID" value="NZ_JAAXZR010000025.1"/>
</dbReference>
<accession>A0A971CZN3</accession>
<evidence type="ECO:0000313" key="1">
    <source>
        <dbReference type="EMBL" id="NLT80099.1"/>
    </source>
</evidence>
<dbReference type="PANTHER" id="PTHR42307">
    <property type="entry name" value="PUP DEAMIDASE/DEPUPYLASE"/>
    <property type="match status" value="1"/>
</dbReference>
<dbReference type="GO" id="GO:0005524">
    <property type="term" value="F:ATP binding"/>
    <property type="evidence" value="ECO:0007669"/>
    <property type="project" value="TreeGrafter"/>
</dbReference>
<protein>
    <submittedName>
        <fullName evidence="1">Pup--protein ligase</fullName>
    </submittedName>
</protein>
<dbReference type="GO" id="GO:0016874">
    <property type="term" value="F:ligase activity"/>
    <property type="evidence" value="ECO:0007669"/>
    <property type="project" value="UniProtKB-KW"/>
</dbReference>
<comment type="caution">
    <text evidence="1">The sequence shown here is derived from an EMBL/GenBank/DDBJ whole genome shotgun (WGS) entry which is preliminary data.</text>
</comment>
<dbReference type="EMBL" id="JAAXZR010000025">
    <property type="protein sequence ID" value="NLT80099.1"/>
    <property type="molecule type" value="Genomic_DNA"/>
</dbReference>
<dbReference type="Pfam" id="PF03136">
    <property type="entry name" value="Pup_ligase"/>
    <property type="match status" value="1"/>
</dbReference>
<proteinExistence type="predicted"/>
<dbReference type="GO" id="GO:0070490">
    <property type="term" value="P:protein pupylation"/>
    <property type="evidence" value="ECO:0007669"/>
    <property type="project" value="TreeGrafter"/>
</dbReference>
<evidence type="ECO:0000313" key="2">
    <source>
        <dbReference type="Proteomes" id="UP000767327"/>
    </source>
</evidence>
<gene>
    <name evidence="1" type="ORF">GXW98_07445</name>
</gene>
<dbReference type="PANTHER" id="PTHR42307:SF3">
    <property type="entry name" value="PUP--PROTEIN LIGASE"/>
    <property type="match status" value="1"/>
</dbReference>
<reference evidence="1" key="2">
    <citation type="submission" date="2020-01" db="EMBL/GenBank/DDBJ databases">
        <authorList>
            <person name="Campanaro S."/>
        </authorList>
    </citation>
    <scope>NUCLEOTIDE SEQUENCE</scope>
    <source>
        <strain evidence="1">AS01afH2WH_6</strain>
    </source>
</reference>
<dbReference type="GO" id="GO:0010498">
    <property type="term" value="P:proteasomal protein catabolic process"/>
    <property type="evidence" value="ECO:0007669"/>
    <property type="project" value="InterPro"/>
</dbReference>
<reference evidence="1" key="1">
    <citation type="journal article" date="2020" name="Biotechnol. Biofuels">
        <title>New insights from the biogas microbiome by comprehensive genome-resolved metagenomics of nearly 1600 species originating from multiple anaerobic digesters.</title>
        <authorList>
            <person name="Campanaro S."/>
            <person name="Treu L."/>
            <person name="Rodriguez-R L.M."/>
            <person name="Kovalovszki A."/>
            <person name="Ziels R.M."/>
            <person name="Maus I."/>
            <person name="Zhu X."/>
            <person name="Kougias P.G."/>
            <person name="Basile A."/>
            <person name="Luo G."/>
            <person name="Schluter A."/>
            <person name="Konstantinidis K.T."/>
            <person name="Angelidaki I."/>
        </authorList>
    </citation>
    <scope>NUCLEOTIDE SEQUENCE</scope>
    <source>
        <strain evidence="1">AS01afH2WH_6</strain>
    </source>
</reference>
<name>A0A971CZN3_9BIFI</name>
<dbReference type="AlphaFoldDB" id="A0A971CZN3"/>
<dbReference type="GO" id="GO:0019941">
    <property type="term" value="P:modification-dependent protein catabolic process"/>
    <property type="evidence" value="ECO:0007669"/>
    <property type="project" value="InterPro"/>
</dbReference>